<evidence type="ECO:0000313" key="2">
    <source>
        <dbReference type="Proteomes" id="UP000000753"/>
    </source>
</evidence>
<dbReference type="Proteomes" id="UP000000753">
    <property type="component" value="Chromosome"/>
</dbReference>
<dbReference type="KEGG" id="swp:swp_4502"/>
<organism evidence="1 2">
    <name type="scientific">Shewanella piezotolerans (strain WP3 / JCM 13877)</name>
    <dbReference type="NCBI Taxonomy" id="225849"/>
    <lineage>
        <taxon>Bacteria</taxon>
        <taxon>Pseudomonadati</taxon>
        <taxon>Pseudomonadota</taxon>
        <taxon>Gammaproteobacteria</taxon>
        <taxon>Alteromonadales</taxon>
        <taxon>Shewanellaceae</taxon>
        <taxon>Shewanella</taxon>
    </lineage>
</organism>
<dbReference type="STRING" id="225849.swp_4502"/>
<evidence type="ECO:0000313" key="1">
    <source>
        <dbReference type="EMBL" id="ACJ31145.1"/>
    </source>
</evidence>
<dbReference type="HOGENOM" id="CLU_3276594_0_0_6"/>
<keyword evidence="2" id="KW-1185">Reference proteome</keyword>
<accession>B8CUF3</accession>
<reference evidence="1 2" key="1">
    <citation type="journal article" date="2008" name="PLoS ONE">
        <title>Environmental adaptation: genomic analysis of the piezotolerant and psychrotolerant deep-sea iron reducing bacterium Shewanella piezotolerans WP3.</title>
        <authorList>
            <person name="Wang F."/>
            <person name="Wang J."/>
            <person name="Jian H."/>
            <person name="Zhang B."/>
            <person name="Li S."/>
            <person name="Wang F."/>
            <person name="Zeng X."/>
            <person name="Gao L."/>
            <person name="Bartlett D.H."/>
            <person name="Yu J."/>
            <person name="Hu S."/>
            <person name="Xiao X."/>
        </authorList>
    </citation>
    <scope>NUCLEOTIDE SEQUENCE [LARGE SCALE GENOMIC DNA]</scope>
    <source>
        <strain evidence="2">WP3 / JCM 13877</strain>
    </source>
</reference>
<dbReference type="AlphaFoldDB" id="B8CUF3"/>
<gene>
    <name evidence="1" type="ordered locus">swp_4502</name>
</gene>
<dbReference type="EMBL" id="CP000472">
    <property type="protein sequence ID" value="ACJ31145.1"/>
    <property type="molecule type" value="Genomic_DNA"/>
</dbReference>
<proteinExistence type="predicted"/>
<protein>
    <submittedName>
        <fullName evidence="1">Uncharacterized protein</fullName>
    </submittedName>
</protein>
<dbReference type="Gene3D" id="3.10.450.430">
    <property type="entry name" value="Protein of unknown function DUF2787"/>
    <property type="match status" value="1"/>
</dbReference>
<sequence length="41" mass="4789">MAKFTVPLQIEQAREIYQVWEQHFLAYSLGVKAYQVTVTSD</sequence>
<name>B8CUF3_SHEPW</name>